<dbReference type="AlphaFoldDB" id="A0AAD4FHU0"/>
<gene>
    <name evidence="1" type="ORF">G6011_08401</name>
</gene>
<dbReference type="Proteomes" id="UP001199106">
    <property type="component" value="Unassembled WGS sequence"/>
</dbReference>
<sequence>MVFIPEGLHDPLWAAFKNGSDNWRDDGHNIYYTKGMQGCYLAEHNMTDGTRIAQIFIHRVTEWGRGPDEREAWVPYDEIKISPKWKSNLKD</sequence>
<dbReference type="EMBL" id="JAANER010000004">
    <property type="protein sequence ID" value="KAG9190313.1"/>
    <property type="molecule type" value="Genomic_DNA"/>
</dbReference>
<reference evidence="1" key="1">
    <citation type="submission" date="2021-07" db="EMBL/GenBank/DDBJ databases">
        <title>Genome Resource of American Ginseng Black Spot Pathogen Alternaria panax.</title>
        <authorList>
            <person name="Qiu C."/>
            <person name="Wang W."/>
            <person name="Liu Z."/>
        </authorList>
    </citation>
    <scope>NUCLEOTIDE SEQUENCE</scope>
    <source>
        <strain evidence="1">BNCC115425</strain>
    </source>
</reference>
<name>A0AAD4FHU0_9PLEO</name>
<keyword evidence="2" id="KW-1185">Reference proteome</keyword>
<evidence type="ECO:0000313" key="2">
    <source>
        <dbReference type="Proteomes" id="UP001199106"/>
    </source>
</evidence>
<protein>
    <submittedName>
        <fullName evidence="1">Uncharacterized protein</fullName>
    </submittedName>
</protein>
<evidence type="ECO:0000313" key="1">
    <source>
        <dbReference type="EMBL" id="KAG9190313.1"/>
    </source>
</evidence>
<accession>A0AAD4FHU0</accession>
<organism evidence="1 2">
    <name type="scientific">Alternaria panax</name>
    <dbReference type="NCBI Taxonomy" id="48097"/>
    <lineage>
        <taxon>Eukaryota</taxon>
        <taxon>Fungi</taxon>
        <taxon>Dikarya</taxon>
        <taxon>Ascomycota</taxon>
        <taxon>Pezizomycotina</taxon>
        <taxon>Dothideomycetes</taxon>
        <taxon>Pleosporomycetidae</taxon>
        <taxon>Pleosporales</taxon>
        <taxon>Pleosporineae</taxon>
        <taxon>Pleosporaceae</taxon>
        <taxon>Alternaria</taxon>
        <taxon>Alternaria sect. Panax</taxon>
    </lineage>
</organism>
<comment type="caution">
    <text evidence="1">The sequence shown here is derived from an EMBL/GenBank/DDBJ whole genome shotgun (WGS) entry which is preliminary data.</text>
</comment>
<proteinExistence type="predicted"/>